<evidence type="ECO:0000256" key="1">
    <source>
        <dbReference type="SAM" id="Phobius"/>
    </source>
</evidence>
<name>A0A5D2NC41_GOSTO</name>
<dbReference type="Proteomes" id="UP000322667">
    <property type="component" value="Chromosome A11"/>
</dbReference>
<reference evidence="2 3" key="1">
    <citation type="submission" date="2019-07" db="EMBL/GenBank/DDBJ databases">
        <title>WGS assembly of Gossypium tomentosum.</title>
        <authorList>
            <person name="Chen Z.J."/>
            <person name="Sreedasyam A."/>
            <person name="Ando A."/>
            <person name="Song Q."/>
            <person name="De L."/>
            <person name="Hulse-Kemp A."/>
            <person name="Ding M."/>
            <person name="Ye W."/>
            <person name="Kirkbride R."/>
            <person name="Jenkins J."/>
            <person name="Plott C."/>
            <person name="Lovell J."/>
            <person name="Lin Y.-M."/>
            <person name="Vaughn R."/>
            <person name="Liu B."/>
            <person name="Li W."/>
            <person name="Simpson S."/>
            <person name="Scheffler B."/>
            <person name="Saski C."/>
            <person name="Grover C."/>
            <person name="Hu G."/>
            <person name="Conover J."/>
            <person name="Carlson J."/>
            <person name="Shu S."/>
            <person name="Boston L."/>
            <person name="Williams M."/>
            <person name="Peterson D."/>
            <person name="Mcgee K."/>
            <person name="Jones D."/>
            <person name="Wendel J."/>
            <person name="Stelly D."/>
            <person name="Grimwood J."/>
            <person name="Schmutz J."/>
        </authorList>
    </citation>
    <scope>NUCLEOTIDE SEQUENCE [LARGE SCALE GENOMIC DNA]</scope>
    <source>
        <strain evidence="2">7179.01</strain>
    </source>
</reference>
<feature type="transmembrane region" description="Helical" evidence="1">
    <location>
        <begin position="90"/>
        <end position="113"/>
    </location>
</feature>
<keyword evidence="1" id="KW-0812">Transmembrane</keyword>
<dbReference type="EMBL" id="CM017620">
    <property type="protein sequence ID" value="TYI01226.1"/>
    <property type="molecule type" value="Genomic_DNA"/>
</dbReference>
<feature type="transmembrane region" description="Helical" evidence="1">
    <location>
        <begin position="20"/>
        <end position="38"/>
    </location>
</feature>
<proteinExistence type="predicted"/>
<keyword evidence="3" id="KW-1185">Reference proteome</keyword>
<feature type="transmembrane region" description="Helical" evidence="1">
    <location>
        <begin position="58"/>
        <end position="78"/>
    </location>
</feature>
<keyword evidence="1" id="KW-0472">Membrane</keyword>
<accession>A0A5D2NC41</accession>
<evidence type="ECO:0000313" key="2">
    <source>
        <dbReference type="EMBL" id="TYI01226.1"/>
    </source>
</evidence>
<gene>
    <name evidence="2" type="ORF">ES332_A11G186800v1</name>
</gene>
<sequence>MQLLNQSKDRKTKIKNNSPIILTLTHTIPPASSLYYPSNLKISSIISSSSPFTLNPNIFLTSHVFFASLKIILLRLLISESDKDKFTVKSSHLVFSLPFAIFSFLSLFCFSFFDKNLS</sequence>
<dbReference type="AlphaFoldDB" id="A0A5D2NC41"/>
<keyword evidence="1" id="KW-1133">Transmembrane helix</keyword>
<evidence type="ECO:0000313" key="3">
    <source>
        <dbReference type="Proteomes" id="UP000322667"/>
    </source>
</evidence>
<protein>
    <submittedName>
        <fullName evidence="2">Uncharacterized protein</fullName>
    </submittedName>
</protein>
<organism evidence="2 3">
    <name type="scientific">Gossypium tomentosum</name>
    <name type="common">Hawaiian cotton</name>
    <name type="synonym">Gossypium sandvicense</name>
    <dbReference type="NCBI Taxonomy" id="34277"/>
    <lineage>
        <taxon>Eukaryota</taxon>
        <taxon>Viridiplantae</taxon>
        <taxon>Streptophyta</taxon>
        <taxon>Embryophyta</taxon>
        <taxon>Tracheophyta</taxon>
        <taxon>Spermatophyta</taxon>
        <taxon>Magnoliopsida</taxon>
        <taxon>eudicotyledons</taxon>
        <taxon>Gunneridae</taxon>
        <taxon>Pentapetalae</taxon>
        <taxon>rosids</taxon>
        <taxon>malvids</taxon>
        <taxon>Malvales</taxon>
        <taxon>Malvaceae</taxon>
        <taxon>Malvoideae</taxon>
        <taxon>Gossypium</taxon>
    </lineage>
</organism>